<organism evidence="2 3">
    <name type="scientific">Hohenbuehelia grisea</name>
    <dbReference type="NCBI Taxonomy" id="104357"/>
    <lineage>
        <taxon>Eukaryota</taxon>
        <taxon>Fungi</taxon>
        <taxon>Dikarya</taxon>
        <taxon>Basidiomycota</taxon>
        <taxon>Agaricomycotina</taxon>
        <taxon>Agaricomycetes</taxon>
        <taxon>Agaricomycetidae</taxon>
        <taxon>Agaricales</taxon>
        <taxon>Pleurotineae</taxon>
        <taxon>Pleurotaceae</taxon>
        <taxon>Hohenbuehelia</taxon>
    </lineage>
</organism>
<evidence type="ECO:0000313" key="2">
    <source>
        <dbReference type="EMBL" id="KAL0952512.1"/>
    </source>
</evidence>
<dbReference type="EMBL" id="JASNQZ010000010">
    <property type="protein sequence ID" value="KAL0952512.1"/>
    <property type="molecule type" value="Genomic_DNA"/>
</dbReference>
<comment type="caution">
    <text evidence="2">The sequence shown here is derived from an EMBL/GenBank/DDBJ whole genome shotgun (WGS) entry which is preliminary data.</text>
</comment>
<reference evidence="3" key="1">
    <citation type="submission" date="2024-06" db="EMBL/GenBank/DDBJ databases">
        <title>Multi-omics analyses provide insights into the biosynthesis of the anticancer antibiotic pleurotin in Hohenbuehelia grisea.</title>
        <authorList>
            <person name="Weaver J.A."/>
            <person name="Alberti F."/>
        </authorList>
    </citation>
    <scope>NUCLEOTIDE SEQUENCE [LARGE SCALE GENOMIC DNA]</scope>
    <source>
        <strain evidence="3">T-177</strain>
    </source>
</reference>
<dbReference type="Proteomes" id="UP001556367">
    <property type="component" value="Unassembled WGS sequence"/>
</dbReference>
<sequence length="102" mass="10962">MTNVTRASKQGISTMPNGLESATQGTIRQACGILDFLGHKSTLLTDRAKPISPIVSCSAHASASVSLCRGWQGTEVRQHSDAACQDPSRVDLDFVMDWTGWV</sequence>
<gene>
    <name evidence="2" type="ORF">HGRIS_006774</name>
</gene>
<proteinExistence type="predicted"/>
<accession>A0ABR3JAA6</accession>
<evidence type="ECO:0000256" key="1">
    <source>
        <dbReference type="SAM" id="MobiDB-lite"/>
    </source>
</evidence>
<feature type="region of interest" description="Disordered" evidence="1">
    <location>
        <begin position="1"/>
        <end position="20"/>
    </location>
</feature>
<keyword evidence="3" id="KW-1185">Reference proteome</keyword>
<evidence type="ECO:0000313" key="3">
    <source>
        <dbReference type="Proteomes" id="UP001556367"/>
    </source>
</evidence>
<protein>
    <submittedName>
        <fullName evidence="2">Uncharacterized protein</fullName>
    </submittedName>
</protein>
<name>A0ABR3JAA6_9AGAR</name>